<dbReference type="GO" id="GO:0016020">
    <property type="term" value="C:membrane"/>
    <property type="evidence" value="ECO:0007669"/>
    <property type="project" value="InterPro"/>
</dbReference>
<dbReference type="PIRSF" id="PIRSF000136">
    <property type="entry name" value="LGO_GLO"/>
    <property type="match status" value="1"/>
</dbReference>
<dbReference type="Gene3D" id="3.30.43.10">
    <property type="entry name" value="Uridine Diphospho-n-acetylenolpyruvylglucosamine Reductase, domain 2"/>
    <property type="match status" value="1"/>
</dbReference>
<dbReference type="InterPro" id="IPR010031">
    <property type="entry name" value="FAD_lactone_oxidase-like"/>
</dbReference>
<dbReference type="GO" id="GO:0080049">
    <property type="term" value="F:L-gulono-1,4-lactone dehydrogenase activity"/>
    <property type="evidence" value="ECO:0007669"/>
    <property type="project" value="TreeGrafter"/>
</dbReference>
<dbReference type="RefSeq" id="WP_109983096.1">
    <property type="nucleotide sequence ID" value="NZ_QGTD01000004.1"/>
</dbReference>
<dbReference type="Pfam" id="PF04030">
    <property type="entry name" value="ALO"/>
    <property type="match status" value="1"/>
</dbReference>
<keyword evidence="5" id="KW-1185">Reference proteome</keyword>
<gene>
    <name evidence="4" type="ORF">DLJ74_01745</name>
</gene>
<evidence type="ECO:0000259" key="3">
    <source>
        <dbReference type="PROSITE" id="PS51387"/>
    </source>
</evidence>
<dbReference type="Gene3D" id="3.30.70.2530">
    <property type="match status" value="1"/>
</dbReference>
<dbReference type="PANTHER" id="PTHR43762:SF1">
    <property type="entry name" value="D-ARABINONO-1,4-LACTONE OXIDASE"/>
    <property type="match status" value="1"/>
</dbReference>
<accession>A0A317L2C7</accession>
<keyword evidence="1" id="KW-0285">Flavoprotein</keyword>
<feature type="domain" description="FAD-binding PCMH-type" evidence="3">
    <location>
        <begin position="11"/>
        <end position="177"/>
    </location>
</feature>
<organism evidence="4 5">
    <name type="scientific">Gracilibacillus dipsosauri</name>
    <dbReference type="NCBI Taxonomy" id="178340"/>
    <lineage>
        <taxon>Bacteria</taxon>
        <taxon>Bacillati</taxon>
        <taxon>Bacillota</taxon>
        <taxon>Bacilli</taxon>
        <taxon>Bacillales</taxon>
        <taxon>Bacillaceae</taxon>
        <taxon>Gracilibacillus</taxon>
    </lineage>
</organism>
<dbReference type="SUPFAM" id="SSF56176">
    <property type="entry name" value="FAD-binding/transporter-associated domain-like"/>
    <property type="match status" value="1"/>
</dbReference>
<evidence type="ECO:0000313" key="4">
    <source>
        <dbReference type="EMBL" id="PWU69673.1"/>
    </source>
</evidence>
<dbReference type="AlphaFoldDB" id="A0A317L2C7"/>
<proteinExistence type="predicted"/>
<dbReference type="Gene3D" id="3.30.465.10">
    <property type="match status" value="1"/>
</dbReference>
<dbReference type="PANTHER" id="PTHR43762">
    <property type="entry name" value="L-GULONOLACTONE OXIDASE"/>
    <property type="match status" value="1"/>
</dbReference>
<evidence type="ECO:0000256" key="1">
    <source>
        <dbReference type="ARBA" id="ARBA00022630"/>
    </source>
</evidence>
<reference evidence="4 5" key="1">
    <citation type="submission" date="2018-05" db="EMBL/GenBank/DDBJ databases">
        <title>Genomic analysis of Gracilibacillus dipsosauri DD1 reveals novel features of a salt-tolerant amylase.</title>
        <authorList>
            <person name="Deutch C.E."/>
            <person name="Yang S."/>
        </authorList>
    </citation>
    <scope>NUCLEOTIDE SEQUENCE [LARGE SCALE GENOMIC DNA]</scope>
    <source>
        <strain evidence="4 5">DD1</strain>
    </source>
</reference>
<dbReference type="EMBL" id="QGTD01000004">
    <property type="protein sequence ID" value="PWU69673.1"/>
    <property type="molecule type" value="Genomic_DNA"/>
</dbReference>
<dbReference type="Proteomes" id="UP000245624">
    <property type="component" value="Unassembled WGS sequence"/>
</dbReference>
<name>A0A317L2C7_9BACI</name>
<dbReference type="InterPro" id="IPR016167">
    <property type="entry name" value="FAD-bd_PCMH_sub1"/>
</dbReference>
<dbReference type="GO" id="GO:0003885">
    <property type="term" value="F:D-arabinono-1,4-lactone oxidase activity"/>
    <property type="evidence" value="ECO:0007669"/>
    <property type="project" value="InterPro"/>
</dbReference>
<dbReference type="Gene3D" id="1.10.45.10">
    <property type="entry name" value="Vanillyl-alcohol Oxidase, Chain A, domain 4"/>
    <property type="match status" value="1"/>
</dbReference>
<evidence type="ECO:0000313" key="5">
    <source>
        <dbReference type="Proteomes" id="UP000245624"/>
    </source>
</evidence>
<protein>
    <submittedName>
        <fullName evidence="4">FAD-binding protein</fullName>
    </submittedName>
</protein>
<dbReference type="Pfam" id="PF01565">
    <property type="entry name" value="FAD_binding_4"/>
    <property type="match status" value="1"/>
</dbReference>
<dbReference type="Gene3D" id="3.30.70.2520">
    <property type="match status" value="1"/>
</dbReference>
<dbReference type="InterPro" id="IPR016169">
    <property type="entry name" value="FAD-bd_PCMH_sub2"/>
</dbReference>
<dbReference type="InterPro" id="IPR036318">
    <property type="entry name" value="FAD-bd_PCMH-like_sf"/>
</dbReference>
<dbReference type="InterPro" id="IPR016171">
    <property type="entry name" value="Vanillyl_alc_oxidase_C-sub2"/>
</dbReference>
<dbReference type="GO" id="GO:0071949">
    <property type="term" value="F:FAD binding"/>
    <property type="evidence" value="ECO:0007669"/>
    <property type="project" value="InterPro"/>
</dbReference>
<keyword evidence="2" id="KW-0560">Oxidoreductase</keyword>
<dbReference type="OrthoDB" id="9800184at2"/>
<dbReference type="InterPro" id="IPR006094">
    <property type="entry name" value="Oxid_FAD_bind_N"/>
</dbReference>
<dbReference type="PROSITE" id="PS51387">
    <property type="entry name" value="FAD_PCMH"/>
    <property type="match status" value="1"/>
</dbReference>
<evidence type="ECO:0000256" key="2">
    <source>
        <dbReference type="ARBA" id="ARBA00023002"/>
    </source>
</evidence>
<comment type="caution">
    <text evidence="4">The sequence shown here is derived from an EMBL/GenBank/DDBJ whole genome shotgun (WGS) entry which is preliminary data.</text>
</comment>
<sequence>MTKQRNWAGNYTYHASNWHIPESVEEIQRLVKKCNRLKVVGSRHSFNHIADSNEHIVSLEQLNRVIDFDKEKQKITVEAGMKYSDVCQYLGETGLALHNLASLPHISVAGACATATHGSGDKNGNLATIVSGIEFVNGNGEIITLTREEHEEEMRGLSVSLGAFGIITKLTLDLIPDFQVRQVVYQNLSFHEFYQYYDEIYASAYSVSLFTDWQEERFNQVWLKQTITEQDAVELNTDFYGAELANVNLHPISGHGAEHCTEQLGVLGPWHDRLAHFKMNFTPSSGKELQSEYILSRHHISDAMKKLNGLRDEIAPLLLVSELRSIKADDLWMSMNYKQDSIGIHFTWKDLWNEVKLVLPKIEAVLEPFQPRPHWGKLFTMDPTKLQTRYKQLPAFRQLVRKYDPDGKFRNEFLKQYIFEK</sequence>
<dbReference type="InterPro" id="IPR016166">
    <property type="entry name" value="FAD-bd_PCMH"/>
</dbReference>
<dbReference type="InterPro" id="IPR007173">
    <property type="entry name" value="ALO_C"/>
</dbReference>